<evidence type="ECO:0000256" key="2">
    <source>
        <dbReference type="ARBA" id="ARBA00022729"/>
    </source>
</evidence>
<feature type="chain" id="PRO_5018169801" evidence="3">
    <location>
        <begin position="25"/>
        <end position="396"/>
    </location>
</feature>
<dbReference type="RefSeq" id="WP_124867789.1">
    <property type="nucleotide sequence ID" value="NZ_CP034183.1"/>
</dbReference>
<name>A0A3G8Y923_9DEIO</name>
<dbReference type="Gene3D" id="3.40.50.2300">
    <property type="match status" value="2"/>
</dbReference>
<evidence type="ECO:0000259" key="4">
    <source>
        <dbReference type="Pfam" id="PF13458"/>
    </source>
</evidence>
<dbReference type="InterPro" id="IPR028082">
    <property type="entry name" value="Peripla_BP_I"/>
</dbReference>
<organism evidence="5 6">
    <name type="scientific">Deinococcus psychrotolerans</name>
    <dbReference type="NCBI Taxonomy" id="2489213"/>
    <lineage>
        <taxon>Bacteria</taxon>
        <taxon>Thermotogati</taxon>
        <taxon>Deinococcota</taxon>
        <taxon>Deinococci</taxon>
        <taxon>Deinococcales</taxon>
        <taxon>Deinococcaceae</taxon>
        <taxon>Deinococcus</taxon>
    </lineage>
</organism>
<dbReference type="Proteomes" id="UP000276417">
    <property type="component" value="Chromosome 1"/>
</dbReference>
<sequence length="396" mass="41338">MKRPHRLVVPAALSLLVALSAAQAVSVSIATVSPLTGDQSPTGIDLRRGVELAVNARMAELKTAGIDLTLVPFDDQASATRGEQIAKTILATKSILGVVGANNSSVTNVLGEAFASEKLAFISPNSTNDALSTHNWSNFNRVVSPNAAQVVAAANYIAETLHSTSVYVVSDNTAYGNGLTRGLIEGLKAAKIPVAGYVGVSTPAQIANVIKKIKASGTPLVYFGGTDDVGGQFVRDLRAAGVTAQFMGGDGLDSPSFIQRAGKGTVGVLYTSVSGPVNTFSNYLDFTGKFRAAYKTEPSGVAVYAYDAANVMISALKSSITGTTLPSRAVVSAAVRKIDLPACFASDKTDCLTITGALAFTSSGERVRSRLLIMKYDEMYQAKMIKIQTVNAADLK</sequence>
<dbReference type="Pfam" id="PF13458">
    <property type="entry name" value="Peripla_BP_6"/>
    <property type="match status" value="1"/>
</dbReference>
<feature type="signal peptide" evidence="3">
    <location>
        <begin position="1"/>
        <end position="24"/>
    </location>
</feature>
<evidence type="ECO:0000313" key="6">
    <source>
        <dbReference type="Proteomes" id="UP000276417"/>
    </source>
</evidence>
<protein>
    <submittedName>
        <fullName evidence="5">Branched-chain amino acid ABC transporter substrate-binding protein</fullName>
    </submittedName>
</protein>
<dbReference type="EMBL" id="CP034183">
    <property type="protein sequence ID" value="AZI41859.1"/>
    <property type="molecule type" value="Genomic_DNA"/>
</dbReference>
<evidence type="ECO:0000313" key="5">
    <source>
        <dbReference type="EMBL" id="AZI41859.1"/>
    </source>
</evidence>
<feature type="domain" description="Leucine-binding protein" evidence="4">
    <location>
        <begin position="27"/>
        <end position="345"/>
    </location>
</feature>
<dbReference type="PANTHER" id="PTHR47151:SF2">
    <property type="entry name" value="AMINO ACID BINDING PROTEIN"/>
    <property type="match status" value="1"/>
</dbReference>
<dbReference type="InterPro" id="IPR028081">
    <property type="entry name" value="Leu-bd"/>
</dbReference>
<dbReference type="OrthoDB" id="9783240at2"/>
<dbReference type="KEGG" id="dph:EHF33_03085"/>
<dbReference type="SUPFAM" id="SSF53822">
    <property type="entry name" value="Periplasmic binding protein-like I"/>
    <property type="match status" value="1"/>
</dbReference>
<proteinExistence type="inferred from homology"/>
<evidence type="ECO:0000256" key="3">
    <source>
        <dbReference type="SAM" id="SignalP"/>
    </source>
</evidence>
<comment type="similarity">
    <text evidence="1">Belongs to the leucine-binding protein family.</text>
</comment>
<accession>A0A3G8Y923</accession>
<evidence type="ECO:0000256" key="1">
    <source>
        <dbReference type="ARBA" id="ARBA00010062"/>
    </source>
</evidence>
<dbReference type="PANTHER" id="PTHR47151">
    <property type="entry name" value="LEU/ILE/VAL-BINDING ABC TRANSPORTER SUBUNIT"/>
    <property type="match status" value="1"/>
</dbReference>
<reference evidence="5 6" key="1">
    <citation type="submission" date="2018-11" db="EMBL/GenBank/DDBJ databases">
        <title>Deinococcus shelandsis sp. nov., isolated from South Shetland Islands soil of Antarctica.</title>
        <authorList>
            <person name="Tian J."/>
        </authorList>
    </citation>
    <scope>NUCLEOTIDE SEQUENCE [LARGE SCALE GENOMIC DNA]</scope>
    <source>
        <strain evidence="5 6">S14-83T</strain>
    </source>
</reference>
<keyword evidence="2 3" id="KW-0732">Signal</keyword>
<dbReference type="CDD" id="cd06342">
    <property type="entry name" value="PBP1_ABC_LIVBP-like"/>
    <property type="match status" value="1"/>
</dbReference>
<dbReference type="AlphaFoldDB" id="A0A3G8Y923"/>
<gene>
    <name evidence="5" type="ORF">EHF33_03085</name>
</gene>
<keyword evidence="6" id="KW-1185">Reference proteome</keyword>